<proteinExistence type="predicted"/>
<protein>
    <recommendedName>
        <fullName evidence="4">Potassium transporter Trk</fullName>
    </recommendedName>
</protein>
<keyword evidence="1" id="KW-1133">Transmembrane helix</keyword>
<name>A0A4Q2KVA8_9MICO</name>
<dbReference type="Proteomes" id="UP000293865">
    <property type="component" value="Unassembled WGS sequence"/>
</dbReference>
<dbReference type="EMBL" id="SDPN01000025">
    <property type="protein sequence ID" value="RXZ68787.1"/>
    <property type="molecule type" value="Genomic_DNA"/>
</dbReference>
<keyword evidence="3" id="KW-1185">Reference proteome</keyword>
<feature type="transmembrane region" description="Helical" evidence="1">
    <location>
        <begin position="56"/>
        <end position="78"/>
    </location>
</feature>
<organism evidence="2 3">
    <name type="scientific">Agromyces albus</name>
    <dbReference type="NCBI Taxonomy" id="205332"/>
    <lineage>
        <taxon>Bacteria</taxon>
        <taxon>Bacillati</taxon>
        <taxon>Actinomycetota</taxon>
        <taxon>Actinomycetes</taxon>
        <taxon>Micrococcales</taxon>
        <taxon>Microbacteriaceae</taxon>
        <taxon>Agromyces</taxon>
    </lineage>
</organism>
<keyword evidence="1" id="KW-0812">Transmembrane</keyword>
<evidence type="ECO:0000313" key="2">
    <source>
        <dbReference type="EMBL" id="RXZ68787.1"/>
    </source>
</evidence>
<evidence type="ECO:0008006" key="4">
    <source>
        <dbReference type="Google" id="ProtNLM"/>
    </source>
</evidence>
<gene>
    <name evidence="2" type="ORF">ESP51_13230</name>
</gene>
<accession>A0A4Q2KVA8</accession>
<feature type="transmembrane region" description="Helical" evidence="1">
    <location>
        <begin position="25"/>
        <end position="44"/>
    </location>
</feature>
<keyword evidence="1" id="KW-0472">Membrane</keyword>
<evidence type="ECO:0000256" key="1">
    <source>
        <dbReference type="SAM" id="Phobius"/>
    </source>
</evidence>
<dbReference type="OrthoDB" id="5125407at2"/>
<sequence length="101" mass="10770">MEPFETTDVTSDTVSVRRSPRYPRFLALGAVVGVVAALILTVAFPENPEFDKGQVFGFLLLACGTIGVALGALVALVIDRVLAGRAASVTMEHQSTHRIDE</sequence>
<dbReference type="AlphaFoldDB" id="A0A4Q2KVA8"/>
<comment type="caution">
    <text evidence="2">The sequence shown here is derived from an EMBL/GenBank/DDBJ whole genome shotgun (WGS) entry which is preliminary data.</text>
</comment>
<reference evidence="2 3" key="1">
    <citation type="submission" date="2019-01" db="EMBL/GenBank/DDBJ databases">
        <title>Agromyces.</title>
        <authorList>
            <person name="Li J."/>
        </authorList>
    </citation>
    <scope>NUCLEOTIDE SEQUENCE [LARGE SCALE GENOMIC DNA]</scope>
    <source>
        <strain evidence="2 3">DSM 15934</strain>
    </source>
</reference>
<evidence type="ECO:0000313" key="3">
    <source>
        <dbReference type="Proteomes" id="UP000293865"/>
    </source>
</evidence>